<evidence type="ECO:0000313" key="2">
    <source>
        <dbReference type="EMBL" id="MBO1324956.1"/>
    </source>
</evidence>
<comment type="caution">
    <text evidence="2">The sequence shown here is derived from an EMBL/GenBank/DDBJ whole genome shotgun (WGS) entry which is preliminary data.</text>
</comment>
<name>A0A939KRD9_9PROT</name>
<protein>
    <submittedName>
        <fullName evidence="2">Glycine/betaine ABC transporter substrate-binding protein</fullName>
    </submittedName>
</protein>
<evidence type="ECO:0000259" key="1">
    <source>
        <dbReference type="Pfam" id="PF04069"/>
    </source>
</evidence>
<feature type="domain" description="ABC-type glycine betaine transport system substrate-binding" evidence="1">
    <location>
        <begin position="58"/>
        <end position="309"/>
    </location>
</feature>
<dbReference type="GO" id="GO:0043190">
    <property type="term" value="C:ATP-binding cassette (ABC) transporter complex"/>
    <property type="evidence" value="ECO:0007669"/>
    <property type="project" value="InterPro"/>
</dbReference>
<proteinExistence type="predicted"/>
<sequence>MRYNAFFRYLFGTAAAPALQHCRRMGRIVLVGLTLLSTLLPTQRAAALPVADTPSCAPIRLSDVGWTDAEAVTSVAVRLFDALGYRPQAPMLTLALTYVSMRDRRVDAFLSNWEPIGHQAIAPFLADGSVEQVATNLSGAHLTLAVPDYTWNAGLRDYKDIQAWGPQLSYMIFGLEAGNNGNALILNMLRHNQFNLGHFRLVESSEQGMLSQVARNIQKHQPILFLGWEPHPMNMTFPIRYLTGGESVFGADGGTSVHTVIRAGYDKACPNAARLLTRIRFSVQDENTMMRAIEENRTKPSTVAWQWLRDHPAEWSAWLEDIVTMDGQPGKDAVKRMLDRTP</sequence>
<dbReference type="AlphaFoldDB" id="A0A939KRD9"/>
<dbReference type="EMBL" id="JAFVMH010000002">
    <property type="protein sequence ID" value="MBO1324956.1"/>
    <property type="molecule type" value="Genomic_DNA"/>
</dbReference>
<keyword evidence="3" id="KW-1185">Reference proteome</keyword>
<organism evidence="2 3">
    <name type="scientific">Acetobacter garciniae</name>
    <dbReference type="NCBI Taxonomy" id="2817435"/>
    <lineage>
        <taxon>Bacteria</taxon>
        <taxon>Pseudomonadati</taxon>
        <taxon>Pseudomonadota</taxon>
        <taxon>Alphaproteobacteria</taxon>
        <taxon>Acetobacterales</taxon>
        <taxon>Acetobacteraceae</taxon>
        <taxon>Acetobacter</taxon>
    </lineage>
</organism>
<dbReference type="GO" id="GO:0022857">
    <property type="term" value="F:transmembrane transporter activity"/>
    <property type="evidence" value="ECO:0007669"/>
    <property type="project" value="InterPro"/>
</dbReference>
<gene>
    <name evidence="2" type="ORF">J2D77_07315</name>
</gene>
<dbReference type="InterPro" id="IPR007210">
    <property type="entry name" value="ABC_Gly_betaine_transp_sub-bd"/>
</dbReference>
<dbReference type="Proteomes" id="UP000664073">
    <property type="component" value="Unassembled WGS sequence"/>
</dbReference>
<dbReference type="Pfam" id="PF04069">
    <property type="entry name" value="OpuAC"/>
    <property type="match status" value="1"/>
</dbReference>
<dbReference type="RefSeq" id="WP_207845578.1">
    <property type="nucleotide sequence ID" value="NZ_JAFVMH010000002.1"/>
</dbReference>
<dbReference type="Gene3D" id="3.40.190.10">
    <property type="entry name" value="Periplasmic binding protein-like II"/>
    <property type="match status" value="1"/>
</dbReference>
<reference evidence="2" key="1">
    <citation type="submission" date="2021-03" db="EMBL/GenBank/DDBJ databases">
        <title>The complete genome sequence of Acetobacter sp. TBRC 12339.</title>
        <authorList>
            <person name="Charoenyingcharoen P."/>
            <person name="Yukphan P."/>
        </authorList>
    </citation>
    <scope>NUCLEOTIDE SEQUENCE</scope>
    <source>
        <strain evidence="2">TBRC 12339</strain>
    </source>
</reference>
<dbReference type="Gene3D" id="3.40.190.100">
    <property type="entry name" value="Glycine betaine-binding periplasmic protein, domain 2"/>
    <property type="match status" value="1"/>
</dbReference>
<accession>A0A939KRD9</accession>
<evidence type="ECO:0000313" key="3">
    <source>
        <dbReference type="Proteomes" id="UP000664073"/>
    </source>
</evidence>
<dbReference type="SUPFAM" id="SSF53850">
    <property type="entry name" value="Periplasmic binding protein-like II"/>
    <property type="match status" value="1"/>
</dbReference>